<organism evidence="1 2">
    <name type="scientific">Nematocida parisii (strain ERTm3)</name>
    <name type="common">Nematode killer fungus</name>
    <dbReference type="NCBI Taxonomy" id="935791"/>
    <lineage>
        <taxon>Eukaryota</taxon>
        <taxon>Fungi</taxon>
        <taxon>Fungi incertae sedis</taxon>
        <taxon>Microsporidia</taxon>
        <taxon>Nematocida</taxon>
    </lineage>
</organism>
<dbReference type="AlphaFoldDB" id="I3EJ21"/>
<keyword evidence="2" id="KW-1185">Reference proteome</keyword>
<dbReference type="EMBL" id="GL870877">
    <property type="protein sequence ID" value="EIJ89218.1"/>
    <property type="molecule type" value="Genomic_DNA"/>
</dbReference>
<evidence type="ECO:0000313" key="1">
    <source>
        <dbReference type="EMBL" id="EIJ89218.1"/>
    </source>
</evidence>
<sequence>MAEQLYKEVKKIKTLENNSRTIEEFTVIEVYSLIYSIVDLFYEYFGVTYKLDRCDQYRIRNRTPLLHINSMYSRRTYSKVLGFYAMTKQKYLKFSTTLVEINEIENSDYDRIVKTTHTMEGFAFTEDNALLSVKDHYHVQFVDNVNHTIEMIHLPYYIHKQENGEIKKHQPYAIHYIVVYLKLMFNIGVSPLYSKFGDIYPFKYKRNSKTWSLITKRSELNKTVEMIEKEDCNVVFYYIKERIYETKFCFAQFVYSPEVRNEVNDENIDKPRIPLFLPIFMVSAFSLGPYNRSTINRKVFNLHDFKNLQPITYIQTYIVSFDSELPISDVQEKNSNLLLINRHMKESDLNYAIKHYYSDFFIRNSTDFYEDFQCYCMNIQQGINRNYGNAIITWNVRNYSSVYEYTTYKFDSKIKDERTHLGAIKQPAIASFIGMLQNKNPSMNMAMYGYCIYKTNCDKEDYKTSAVFCLTMKDLLERLNKYLINLNKQEKIIDPISEKPLFLKNYNPKFILKDISSAIMNSTLEQIKNSPHGIISVRNNNYNGCKYGIHYDIMNLLTYDRSIPFESHK</sequence>
<protein>
    <submittedName>
        <fullName evidence="1">Uncharacterized protein</fullName>
    </submittedName>
</protein>
<gene>
    <name evidence="1" type="ORF">NEQG_01037</name>
</gene>
<dbReference type="OrthoDB" id="10339116at2759"/>
<name>I3EJ21_NEMP3</name>
<evidence type="ECO:0000313" key="2">
    <source>
        <dbReference type="Proteomes" id="UP000002872"/>
    </source>
</evidence>
<dbReference type="HOGENOM" id="CLU_460851_0_0_1"/>
<dbReference type="InParanoid" id="I3EJ21"/>
<dbReference type="VEuPathDB" id="MicrosporidiaDB:NEQG_01037"/>
<proteinExistence type="predicted"/>
<accession>I3EJ21</accession>
<dbReference type="Proteomes" id="UP000002872">
    <property type="component" value="Unassembled WGS sequence"/>
</dbReference>
<reference evidence="1" key="1">
    <citation type="submission" date="2011-01" db="EMBL/GenBank/DDBJ databases">
        <title>The Genome Sequence of Nematocida parisii strain ERTm3.</title>
        <authorList>
            <consortium name="The Broad Institute Genome Sequencing Platform"/>
            <consortium name="The Broad Institute Genome Sequencing Center for Infectious Disease"/>
            <person name="Cuomo C."/>
            <person name="Troemel E."/>
            <person name="Young S.K."/>
            <person name="Zeng Q."/>
            <person name="Gargeya S."/>
            <person name="Fitzgerald M."/>
            <person name="Haas B."/>
            <person name="Abouelleil A."/>
            <person name="Alvarado L."/>
            <person name="Arachchi H.M."/>
            <person name="Berlin A."/>
            <person name="Chapman S.B."/>
            <person name="Gearin G."/>
            <person name="Goldberg J."/>
            <person name="Griggs A."/>
            <person name="Gujja S."/>
            <person name="Hansen M."/>
            <person name="Heiman D."/>
            <person name="Howarth C."/>
            <person name="Larimer J."/>
            <person name="Lui A."/>
            <person name="MacDonald P.J.P."/>
            <person name="McCowen C."/>
            <person name="Montmayeur A."/>
            <person name="Murphy C."/>
            <person name="Neiman D."/>
            <person name="Pearson M."/>
            <person name="Priest M."/>
            <person name="Roberts A."/>
            <person name="Saif S."/>
            <person name="Shea T."/>
            <person name="Sisk P."/>
            <person name="Stolte C."/>
            <person name="Sykes S."/>
            <person name="Wortman J."/>
            <person name="Nusbaum C."/>
            <person name="Birren B."/>
        </authorList>
    </citation>
    <scope>NUCLEOTIDE SEQUENCE</scope>
    <source>
        <strain evidence="1">ERTm3</strain>
    </source>
</reference>